<dbReference type="RefSeq" id="WP_163746696.1">
    <property type="nucleotide sequence ID" value="NZ_AP022596.1"/>
</dbReference>
<protein>
    <recommendedName>
        <fullName evidence="3">Glycosyl transferase family 1</fullName>
    </recommendedName>
</protein>
<keyword evidence="2" id="KW-1185">Reference proteome</keyword>
<organism evidence="1 2">
    <name type="scientific">Mycolicibacterium helvum</name>
    <dbReference type="NCBI Taxonomy" id="1534349"/>
    <lineage>
        <taxon>Bacteria</taxon>
        <taxon>Bacillati</taxon>
        <taxon>Actinomycetota</taxon>
        <taxon>Actinomycetes</taxon>
        <taxon>Mycobacteriales</taxon>
        <taxon>Mycobacteriaceae</taxon>
        <taxon>Mycolicibacterium</taxon>
    </lineage>
</organism>
<evidence type="ECO:0008006" key="3">
    <source>
        <dbReference type="Google" id="ProtNLM"/>
    </source>
</evidence>
<proteinExistence type="predicted"/>
<evidence type="ECO:0000313" key="2">
    <source>
        <dbReference type="Proteomes" id="UP000467148"/>
    </source>
</evidence>
<reference evidence="1 2" key="1">
    <citation type="journal article" date="2019" name="Emerg. Microbes Infect.">
        <title>Comprehensive subspecies identification of 175 nontuberculous mycobacteria species based on 7547 genomic profiles.</title>
        <authorList>
            <person name="Matsumoto Y."/>
            <person name="Kinjo T."/>
            <person name="Motooka D."/>
            <person name="Nabeya D."/>
            <person name="Jung N."/>
            <person name="Uechi K."/>
            <person name="Horii T."/>
            <person name="Iida T."/>
            <person name="Fujita J."/>
            <person name="Nakamura S."/>
        </authorList>
    </citation>
    <scope>NUCLEOTIDE SEQUENCE [LARGE SCALE GENOMIC DNA]</scope>
    <source>
        <strain evidence="1 2">JCM 30396</strain>
    </source>
</reference>
<name>A0A7I7T102_9MYCO</name>
<dbReference type="AlphaFoldDB" id="A0A7I7T102"/>
<dbReference type="EMBL" id="AP022596">
    <property type="protein sequence ID" value="BBY62967.1"/>
    <property type="molecule type" value="Genomic_DNA"/>
</dbReference>
<evidence type="ECO:0000313" key="1">
    <source>
        <dbReference type="EMBL" id="BBY62967.1"/>
    </source>
</evidence>
<sequence length="279" mass="31154">MRFAVAVVSAPGYAHSAAFAEVAEGLHCALLALGYDCILTDRLDLIDRCTIVLGSNLLDRFGIEPPTNSILYNLEQVDSDSGWMTPALLETFRRYPVWDYSEVNIERLAAWGVPRPVHVPIGYVPQLARIAPGPEDVDVLFYGSMNDRRFAVLEELRARGFRVESIFGIYGADRDAWIARSKIVINIHYFQAKVFEIVRVSYLLANKRAVVSERSADLAQERGLESGVAFAEYDGLVDRCVELLGDEKARRELAERGHRIFSARSQAEILKPILPAGPD</sequence>
<dbReference type="Proteomes" id="UP000467148">
    <property type="component" value="Chromosome"/>
</dbReference>
<gene>
    <name evidence="1" type="ORF">MHEL_12100</name>
</gene>
<accession>A0A7I7T102</accession>
<dbReference type="KEGG" id="mhev:MHEL_12100"/>